<accession>T0M421</accession>
<sequence>MCTETIAFCDKCGFHRHMHYHLCASWIWSYREIRWGFRTPLNSIPKPRDCPHLDGEAKTEILPGRCPNAQCPGHAVKAQQDAENDANGTADTRTKVEKIEAERIKLGFRRFRPQAFTDPLEVGRPHQRKLPVVMLNFKPEEGSGWGRVRGSAAGSASGSTQAEVHPGARPIPRPSTSTHTSAEDVRPPVRRRREFNGPMMMPH</sequence>
<evidence type="ECO:0000313" key="2">
    <source>
        <dbReference type="EMBL" id="EQB55495.1"/>
    </source>
</evidence>
<dbReference type="EMBL" id="AMYD01000924">
    <property type="protein sequence ID" value="EQB55495.1"/>
    <property type="molecule type" value="Genomic_DNA"/>
</dbReference>
<comment type="caution">
    <text evidence="2">The sequence shown here is derived from an EMBL/GenBank/DDBJ whole genome shotgun (WGS) entry which is preliminary data.</text>
</comment>
<organism evidence="2 3">
    <name type="scientific">Colletotrichum gloeosporioides (strain Cg-14)</name>
    <name type="common">Anthracnose fungus</name>
    <name type="synonym">Glomerella cingulata</name>
    <dbReference type="NCBI Taxonomy" id="1237896"/>
    <lineage>
        <taxon>Eukaryota</taxon>
        <taxon>Fungi</taxon>
        <taxon>Dikarya</taxon>
        <taxon>Ascomycota</taxon>
        <taxon>Pezizomycotina</taxon>
        <taxon>Sordariomycetes</taxon>
        <taxon>Hypocreomycetidae</taxon>
        <taxon>Glomerellales</taxon>
        <taxon>Glomerellaceae</taxon>
        <taxon>Colletotrichum</taxon>
        <taxon>Colletotrichum gloeosporioides species complex</taxon>
    </lineage>
</organism>
<dbReference type="OrthoDB" id="4824913at2759"/>
<dbReference type="Proteomes" id="UP000015530">
    <property type="component" value="Unassembled WGS sequence"/>
</dbReference>
<dbReference type="AlphaFoldDB" id="T0M421"/>
<gene>
    <name evidence="2" type="ORF">CGLO_04576</name>
</gene>
<dbReference type="HOGENOM" id="CLU_1372103_0_0_1"/>
<feature type="compositionally biased region" description="Low complexity" evidence="1">
    <location>
        <begin position="146"/>
        <end position="159"/>
    </location>
</feature>
<feature type="region of interest" description="Disordered" evidence="1">
    <location>
        <begin position="141"/>
        <end position="203"/>
    </location>
</feature>
<dbReference type="OMA" id="MCTETIA"/>
<evidence type="ECO:0000313" key="3">
    <source>
        <dbReference type="Proteomes" id="UP000015530"/>
    </source>
</evidence>
<proteinExistence type="predicted"/>
<name>T0M421_COLGC</name>
<reference evidence="3" key="1">
    <citation type="journal article" date="2013" name="Mol. Plant Microbe Interact.">
        <title>Global aspects of pacC regulation of pathogenicity genes in Colletotrichum gloeosporioides as revealed by transcriptome analysis.</title>
        <authorList>
            <person name="Alkan N."/>
            <person name="Meng X."/>
            <person name="Friedlander G."/>
            <person name="Reuveni E."/>
            <person name="Sukno S."/>
            <person name="Sherman A."/>
            <person name="Thon M."/>
            <person name="Fluhr R."/>
            <person name="Prusky D."/>
        </authorList>
    </citation>
    <scope>NUCLEOTIDE SEQUENCE [LARGE SCALE GENOMIC DNA]</scope>
    <source>
        <strain evidence="3">Cg-14</strain>
    </source>
</reference>
<evidence type="ECO:0000256" key="1">
    <source>
        <dbReference type="SAM" id="MobiDB-lite"/>
    </source>
</evidence>
<protein>
    <submittedName>
        <fullName evidence="2">Uncharacterized protein</fullName>
    </submittedName>
</protein>